<sequence>MMHYGLQNMFYKYIWSANWWNQGAKDAAASHLDLRCQKRDSAAFQALVSSDRDEFLLTVGGDAILGKSGPIKIVRCEVETDAPCQVEVKLIGLIEDDDRTLKSDVLLEDRYAYVQKRKIQPLWIELHAGESAAAGTYGGKVKFYAHSMFEDEVLERELTFSLTIGGHVLPDPQEYSFYLDLWQHNCNIARKYNVAYWSDEHFAILDSYLYSLGQLGQKALTLIVSEEPWCGQRSFIDAEPSDLNEYSIVPIVKRRSGEFAYDFSRLDRYVELGEKHGIREELEIFGLVNVWEHEEEGFGSIVQDYPDAIRVRYYDEAAGSYKFIRDQNDLAAYVQALERHFIEKGWMDRVRVVADEPEDFDLFGKRMACLREMAPAFQYKAAIHQSEFIRKGVQGIVDYVPILDCAAGEFEQLMQVRSEAKGRMMYYVCCVPDKPNTFISSPAIESRVIPWLAERLRMDGFLRWNYTVWPDNPLDKLSYRPLLWKAGDTNFVYPGKGGRPLLSLRYKWLQRGIRDFEYMQLLKRSGLGERVEQALQRVFKFDHPAELGPGSGKTAEQLYSFHPEDYDLLYM</sequence>
<reference evidence="3" key="1">
    <citation type="submission" date="2016-10" db="EMBL/GenBank/DDBJ databases">
        <authorList>
            <person name="Varghese N."/>
            <person name="Submissions S."/>
        </authorList>
    </citation>
    <scope>NUCLEOTIDE SEQUENCE [LARGE SCALE GENOMIC DNA]</scope>
    <source>
        <strain evidence="3">CGMCC 1.8946</strain>
    </source>
</reference>
<dbReference type="STRING" id="624147.SAMN04487970_104036"/>
<dbReference type="EMBL" id="FMTT01000040">
    <property type="protein sequence ID" value="SCW75336.1"/>
    <property type="molecule type" value="Genomic_DNA"/>
</dbReference>
<accession>A0A1G4T223</accession>
<evidence type="ECO:0000313" key="3">
    <source>
        <dbReference type="Proteomes" id="UP000198601"/>
    </source>
</evidence>
<proteinExistence type="predicted"/>
<evidence type="ECO:0000259" key="1">
    <source>
        <dbReference type="Pfam" id="PF13320"/>
    </source>
</evidence>
<dbReference type="InterPro" id="IPR025150">
    <property type="entry name" value="GH123_cat"/>
</dbReference>
<protein>
    <recommendedName>
        <fullName evidence="1">Glycoside hydrolase 123 catalytic domain-containing protein</fullName>
    </recommendedName>
</protein>
<feature type="domain" description="Glycoside hydrolase 123 catalytic" evidence="1">
    <location>
        <begin position="182"/>
        <end position="522"/>
    </location>
</feature>
<organism evidence="2 3">
    <name type="scientific">Paenibacillus tianmuensis</name>
    <dbReference type="NCBI Taxonomy" id="624147"/>
    <lineage>
        <taxon>Bacteria</taxon>
        <taxon>Bacillati</taxon>
        <taxon>Bacillota</taxon>
        <taxon>Bacilli</taxon>
        <taxon>Bacillales</taxon>
        <taxon>Paenibacillaceae</taxon>
        <taxon>Paenibacillus</taxon>
    </lineage>
</organism>
<evidence type="ECO:0000313" key="2">
    <source>
        <dbReference type="EMBL" id="SCW75336.1"/>
    </source>
</evidence>
<name>A0A1G4T223_9BACL</name>
<dbReference type="Pfam" id="PF13320">
    <property type="entry name" value="GH123_cat"/>
    <property type="match status" value="1"/>
</dbReference>
<dbReference type="Proteomes" id="UP000198601">
    <property type="component" value="Unassembled WGS sequence"/>
</dbReference>
<gene>
    <name evidence="2" type="ORF">SAMN04487970_104036</name>
</gene>
<keyword evidence="3" id="KW-1185">Reference proteome</keyword>
<dbReference type="AlphaFoldDB" id="A0A1G4T223"/>